<dbReference type="PROSITE" id="PS00086">
    <property type="entry name" value="CYTOCHROME_P450"/>
    <property type="match status" value="1"/>
</dbReference>
<keyword evidence="2" id="KW-0408">Iron</keyword>
<name>A0ABT6NZA9_9BACT</name>
<dbReference type="RefSeq" id="WP_284721084.1">
    <property type="nucleotide sequence ID" value="NZ_JARZHI010000032.1"/>
</dbReference>
<evidence type="ECO:0000313" key="3">
    <source>
        <dbReference type="EMBL" id="MDI1433691.1"/>
    </source>
</evidence>
<evidence type="ECO:0000313" key="4">
    <source>
        <dbReference type="Proteomes" id="UP001160301"/>
    </source>
</evidence>
<evidence type="ECO:0000256" key="2">
    <source>
        <dbReference type="RuleBase" id="RU000461"/>
    </source>
</evidence>
<reference evidence="3 4" key="1">
    <citation type="submission" date="2023-04" db="EMBL/GenBank/DDBJ databases">
        <title>The genome sequence of Polyangium sorediatum DSM14670.</title>
        <authorList>
            <person name="Zhang X."/>
        </authorList>
    </citation>
    <scope>NUCLEOTIDE SEQUENCE [LARGE SCALE GENOMIC DNA]</scope>
    <source>
        <strain evidence="3 4">DSM 14670</strain>
    </source>
</reference>
<dbReference type="CDD" id="cd11078">
    <property type="entry name" value="CYP130-like"/>
    <property type="match status" value="1"/>
</dbReference>
<keyword evidence="4" id="KW-1185">Reference proteome</keyword>
<dbReference type="PRINTS" id="PR00359">
    <property type="entry name" value="BP450"/>
</dbReference>
<comment type="similarity">
    <text evidence="1 2">Belongs to the cytochrome P450 family.</text>
</comment>
<protein>
    <submittedName>
        <fullName evidence="3">Cytochrome P450</fullName>
    </submittedName>
</protein>
<dbReference type="InterPro" id="IPR002397">
    <property type="entry name" value="Cyt_P450_B"/>
</dbReference>
<sequence length="436" mass="47585">MREGPAGFLGRAFFDGGGRGLVLARGMLEGGRVVRGRGPGRLAVMEERIDILSPSFRANPYPHYAAMRTSSPVCQVDPDGMWAVSRWDDVLFVLKNPALFSSRGFKAVMEPPWIGYNPLVHSMLALDPPAHTRLRGLVTRAFGGGTTRRLAPKVERLAEELAGKLVGEVDFVEAFATPLPAFVIGEILGLDPSLHVFFKRWADDITSIAPEPESAAHVAQVQTAIAELSGYLREVVAARRRAPADDTVSDLIHAEVDGHSLTEDEILDFLVLLLLAGLETTTHLLGNTMILLAAQPAIWDRLRGDPALAAPFVEEMLRYDGPSHALPRITTAEVTIAGVTIPVGSLVLALVASANRDERRHADPDRFDIDRNAQGHLQFGHGIHTCVGALLARMEVRIALEVLTRRFRRVELGAGEIRYNRTIAIRGPVVLPVRFS</sequence>
<dbReference type="PANTHER" id="PTHR46696:SF3">
    <property type="entry name" value="PULCHERRIMINIC ACID SYNTHASE"/>
    <property type="match status" value="1"/>
</dbReference>
<dbReference type="Pfam" id="PF00067">
    <property type="entry name" value="p450"/>
    <property type="match status" value="2"/>
</dbReference>
<dbReference type="PANTHER" id="PTHR46696">
    <property type="entry name" value="P450, PUTATIVE (EUROFUNG)-RELATED"/>
    <property type="match status" value="1"/>
</dbReference>
<dbReference type="InterPro" id="IPR036396">
    <property type="entry name" value="Cyt_P450_sf"/>
</dbReference>
<dbReference type="InterPro" id="IPR017972">
    <property type="entry name" value="Cyt_P450_CS"/>
</dbReference>
<gene>
    <name evidence="3" type="ORF">QHF89_29600</name>
</gene>
<organism evidence="3 4">
    <name type="scientific">Polyangium sorediatum</name>
    <dbReference type="NCBI Taxonomy" id="889274"/>
    <lineage>
        <taxon>Bacteria</taxon>
        <taxon>Pseudomonadati</taxon>
        <taxon>Myxococcota</taxon>
        <taxon>Polyangia</taxon>
        <taxon>Polyangiales</taxon>
        <taxon>Polyangiaceae</taxon>
        <taxon>Polyangium</taxon>
    </lineage>
</organism>
<dbReference type="SUPFAM" id="SSF48264">
    <property type="entry name" value="Cytochrome P450"/>
    <property type="match status" value="1"/>
</dbReference>
<accession>A0ABT6NZA9</accession>
<dbReference type="Gene3D" id="1.10.630.10">
    <property type="entry name" value="Cytochrome P450"/>
    <property type="match status" value="1"/>
</dbReference>
<dbReference type="EMBL" id="JARZHI010000032">
    <property type="protein sequence ID" value="MDI1433691.1"/>
    <property type="molecule type" value="Genomic_DNA"/>
</dbReference>
<proteinExistence type="inferred from homology"/>
<dbReference type="InterPro" id="IPR001128">
    <property type="entry name" value="Cyt_P450"/>
</dbReference>
<evidence type="ECO:0000256" key="1">
    <source>
        <dbReference type="ARBA" id="ARBA00010617"/>
    </source>
</evidence>
<keyword evidence="2" id="KW-0560">Oxidoreductase</keyword>
<dbReference type="Proteomes" id="UP001160301">
    <property type="component" value="Unassembled WGS sequence"/>
</dbReference>
<keyword evidence="2" id="KW-0503">Monooxygenase</keyword>
<keyword evidence="2" id="KW-0479">Metal-binding</keyword>
<keyword evidence="2" id="KW-0349">Heme</keyword>
<comment type="caution">
    <text evidence="3">The sequence shown here is derived from an EMBL/GenBank/DDBJ whole genome shotgun (WGS) entry which is preliminary data.</text>
</comment>